<dbReference type="SUPFAM" id="SSF56219">
    <property type="entry name" value="DNase I-like"/>
    <property type="match status" value="1"/>
</dbReference>
<feature type="domain" description="Reverse transcriptase" evidence="1">
    <location>
        <begin position="476"/>
        <end position="754"/>
    </location>
</feature>
<accession>A0AAD4NTS0</accession>
<comment type="caution">
    <text evidence="2">The sequence shown here is derived from an EMBL/GenBank/DDBJ whole genome shotgun (WGS) entry which is preliminary data.</text>
</comment>
<dbReference type="SUPFAM" id="SSF56672">
    <property type="entry name" value="DNA/RNA polymerases"/>
    <property type="match status" value="1"/>
</dbReference>
<evidence type="ECO:0000259" key="1">
    <source>
        <dbReference type="PROSITE" id="PS50878"/>
    </source>
</evidence>
<dbReference type="PANTHER" id="PTHR33481">
    <property type="entry name" value="REVERSE TRANSCRIPTASE"/>
    <property type="match status" value="1"/>
</dbReference>
<keyword evidence="3" id="KW-1185">Reference proteome</keyword>
<dbReference type="CDD" id="cd01650">
    <property type="entry name" value="RT_nLTR_like"/>
    <property type="match status" value="1"/>
</dbReference>
<evidence type="ECO:0000313" key="3">
    <source>
        <dbReference type="Proteomes" id="UP001199106"/>
    </source>
</evidence>
<name>A0AAD4NTS0_9PLEO</name>
<protein>
    <submittedName>
        <fullName evidence="2">Nucleic acid binding</fullName>
    </submittedName>
</protein>
<dbReference type="Proteomes" id="UP001199106">
    <property type="component" value="Unassembled WGS sequence"/>
</dbReference>
<dbReference type="PROSITE" id="PS50878">
    <property type="entry name" value="RT_POL"/>
    <property type="match status" value="1"/>
</dbReference>
<evidence type="ECO:0000313" key="2">
    <source>
        <dbReference type="EMBL" id="KAG9193929.1"/>
    </source>
</evidence>
<dbReference type="EMBL" id="JAANER010000002">
    <property type="protein sequence ID" value="KAG9193929.1"/>
    <property type="molecule type" value="Genomic_DNA"/>
</dbReference>
<dbReference type="InterPro" id="IPR000477">
    <property type="entry name" value="RT_dom"/>
</dbReference>
<proteinExistence type="predicted"/>
<dbReference type="InterPro" id="IPR043502">
    <property type="entry name" value="DNA/RNA_pol_sf"/>
</dbReference>
<dbReference type="Pfam" id="PF00078">
    <property type="entry name" value="RVT_1"/>
    <property type="match status" value="1"/>
</dbReference>
<gene>
    <name evidence="2" type="ORF">G6011_03964</name>
</gene>
<reference evidence="2" key="1">
    <citation type="submission" date="2021-07" db="EMBL/GenBank/DDBJ databases">
        <title>Genome Resource of American Ginseng Black Spot Pathogen Alternaria panax.</title>
        <authorList>
            <person name="Qiu C."/>
            <person name="Wang W."/>
            <person name="Liu Z."/>
        </authorList>
    </citation>
    <scope>NUCLEOTIDE SEQUENCE</scope>
    <source>
        <strain evidence="2">BNCC115425</strain>
    </source>
</reference>
<organism evidence="2 3">
    <name type="scientific">Alternaria panax</name>
    <dbReference type="NCBI Taxonomy" id="48097"/>
    <lineage>
        <taxon>Eukaryota</taxon>
        <taxon>Fungi</taxon>
        <taxon>Dikarya</taxon>
        <taxon>Ascomycota</taxon>
        <taxon>Pezizomycotina</taxon>
        <taxon>Dothideomycetes</taxon>
        <taxon>Pleosporomycetidae</taxon>
        <taxon>Pleosporales</taxon>
        <taxon>Pleosporineae</taxon>
        <taxon>Pleosporaceae</taxon>
        <taxon>Alternaria</taxon>
        <taxon>Alternaria sect. Panax</taxon>
    </lineage>
</organism>
<dbReference type="Pfam" id="PF14529">
    <property type="entry name" value="Exo_endo_phos_2"/>
    <property type="match status" value="1"/>
</dbReference>
<dbReference type="InterPro" id="IPR036691">
    <property type="entry name" value="Endo/exonu/phosph_ase_sf"/>
</dbReference>
<dbReference type="GO" id="GO:0003824">
    <property type="term" value="F:catalytic activity"/>
    <property type="evidence" value="ECO:0007669"/>
    <property type="project" value="InterPro"/>
</dbReference>
<dbReference type="PANTHER" id="PTHR33481:SF1">
    <property type="entry name" value="ENDONUCLEASE_EXONUCLEASE_PHOSPHATASE DOMAIN-CONTAINING PROTEIN-RELATED"/>
    <property type="match status" value="1"/>
</dbReference>
<sequence>MVGHQPTRHNGQHCSGWKQLRIAWANVGKASECHDTILCRASDEDIDVICIQEPWTLPGTVTKNHPGYHMHAPVIAWDSREERENERPRVLTYTRKGVNLRAKVLPRVTRDILWTEVNGYTILNVYQNREALEPAVTYIQELTPPSRCVIGGDMNARHESFEPGSVTTGGGSELARWAQTHAMDFIGQPGVPTHRAGHVIDLTFSNIPFADTVVRPDMHSGSDHATQVTTLPARGLVAEGPKKHKVLERHLERFTKLVGLNIIGIGDPARASNRSQLQTITQDLTQAIEEAIQTAGVREREQVQAAPWWTAECQTAYRRHLRDHTGIGTPPTEATREFLKTVRRTKKAYWRDRIDGIKTDSDLYSLARWHKLSPNQQDSPLVVNGETITDTAEKAEALRKELLDRFNNADDLLAPPEAEDYTQNPLPWDTEVSMEEAERYAIGVASTSPGADGITVRLLKACWADIGNLVRAIYQRCLELEFYPGCWRTAEVTMIPKAGKKDRTSARSMRPIALLSCIGKGLERLVARRIATTAMMHDIISPQHVGAVPKRSAIDIVAAFTHDVEQALAVGKRVTMVTMDVQGAFDALLKNRLLHRMAQQGWPPACVRFVDSFLSERYVQVRLGNETTPRHPVACGTPQGSPLSPILYTLYLAELLNQDRTLRFGYADDINIYRASKTLDENVHLLAEDIHAINQWGANNKVTFAPEKLEAIHITRQQDSYSPSIPISDATTLEPIAPAADRSQTALRWLGVCH</sequence>
<dbReference type="Gene3D" id="3.60.10.10">
    <property type="entry name" value="Endonuclease/exonuclease/phosphatase"/>
    <property type="match status" value="1"/>
</dbReference>
<dbReference type="InterPro" id="IPR005135">
    <property type="entry name" value="Endo/exonuclease/phosphatase"/>
</dbReference>
<dbReference type="AlphaFoldDB" id="A0AAD4NTS0"/>